<keyword evidence="2" id="KW-1185">Reference proteome</keyword>
<dbReference type="Proteomes" id="UP001046870">
    <property type="component" value="Chromosome 11"/>
</dbReference>
<comment type="caution">
    <text evidence="1">The sequence shown here is derived from an EMBL/GenBank/DDBJ whole genome shotgun (WGS) entry which is preliminary data.</text>
</comment>
<organism evidence="1 2">
    <name type="scientific">Megalops atlanticus</name>
    <name type="common">Tarpon</name>
    <name type="synonym">Clupea gigantea</name>
    <dbReference type="NCBI Taxonomy" id="7932"/>
    <lineage>
        <taxon>Eukaryota</taxon>
        <taxon>Metazoa</taxon>
        <taxon>Chordata</taxon>
        <taxon>Craniata</taxon>
        <taxon>Vertebrata</taxon>
        <taxon>Euteleostomi</taxon>
        <taxon>Actinopterygii</taxon>
        <taxon>Neopterygii</taxon>
        <taxon>Teleostei</taxon>
        <taxon>Elopiformes</taxon>
        <taxon>Megalopidae</taxon>
        <taxon>Megalops</taxon>
    </lineage>
</organism>
<name>A0A9D3PW39_MEGAT</name>
<dbReference type="EMBL" id="JAFDVH010000011">
    <property type="protein sequence ID" value="KAG7468437.1"/>
    <property type="molecule type" value="Genomic_DNA"/>
</dbReference>
<protein>
    <submittedName>
        <fullName evidence="1">Uncharacterized protein</fullName>
    </submittedName>
</protein>
<reference evidence="1" key="1">
    <citation type="submission" date="2021-01" db="EMBL/GenBank/DDBJ databases">
        <authorList>
            <person name="Zahm M."/>
            <person name="Roques C."/>
            <person name="Cabau C."/>
            <person name="Klopp C."/>
            <person name="Donnadieu C."/>
            <person name="Jouanno E."/>
            <person name="Lampietro C."/>
            <person name="Louis A."/>
            <person name="Herpin A."/>
            <person name="Echchiki A."/>
            <person name="Berthelot C."/>
            <person name="Parey E."/>
            <person name="Roest-Crollius H."/>
            <person name="Braasch I."/>
            <person name="Postlethwait J."/>
            <person name="Bobe J."/>
            <person name="Montfort J."/>
            <person name="Bouchez O."/>
            <person name="Begum T."/>
            <person name="Mejri S."/>
            <person name="Adams A."/>
            <person name="Chen W.-J."/>
            <person name="Guiguen Y."/>
        </authorList>
    </citation>
    <scope>NUCLEOTIDE SEQUENCE</scope>
    <source>
        <strain evidence="1">YG-15Mar2019-1</strain>
        <tissue evidence="1">Brain</tissue>
    </source>
</reference>
<gene>
    <name evidence="1" type="ORF">MATL_G00142940</name>
</gene>
<proteinExistence type="predicted"/>
<evidence type="ECO:0000313" key="1">
    <source>
        <dbReference type="EMBL" id="KAG7468437.1"/>
    </source>
</evidence>
<evidence type="ECO:0000313" key="2">
    <source>
        <dbReference type="Proteomes" id="UP001046870"/>
    </source>
</evidence>
<accession>A0A9D3PW39</accession>
<sequence>MNLPAKRLQDNPSGVTDDSYEQGLIVPAVSLTGDMPRLIVRGTEEAAPPRAVLTCATRRHIGESVITRGSRARRRNFPLFTEITKVHVGVVRLPPSQRRQQGPRGDRRCSC</sequence>
<dbReference type="AlphaFoldDB" id="A0A9D3PW39"/>